<evidence type="ECO:0000313" key="2">
    <source>
        <dbReference type="Proteomes" id="UP001163203"/>
    </source>
</evidence>
<accession>A0ABY7BCX4</accession>
<dbReference type="Pfam" id="PF20138">
    <property type="entry name" value="DUF6528"/>
    <property type="match status" value="1"/>
</dbReference>
<dbReference type="InterPro" id="IPR045383">
    <property type="entry name" value="DUF6528"/>
</dbReference>
<proteinExistence type="predicted"/>
<dbReference type="SUPFAM" id="SSF50998">
    <property type="entry name" value="Quinoprotein alcohol dehydrogenase-like"/>
    <property type="match status" value="1"/>
</dbReference>
<sequence>MRSLREMSRRVLVGLAVVASVLAGIMVASVTPAYAASGRVAVVDQRHGILIFDLADGTWNGSPRWQFHPSGNGWQNPSDVKFRTYGGRNTVLVTASGGMAATVDYATRRVTWSQYVGGNPHAMELLPSGAIVVASSTGSRLTVYGKGGHTGRTYPFPDAHAVLWNAATQRLWALGGSKLCSYAVRGTSTAPTLTGKSCVDVPSGAHDLAPVNGTTTQLWFSTTRHVYRYDINRGTSVRAPGYIDNRSIKSIGNQPGGLVITTQVKHANADGTWGNGNVWLYRQDGSYVGKRSRAGAAIYKARPMVWESR</sequence>
<evidence type="ECO:0000313" key="1">
    <source>
        <dbReference type="EMBL" id="WAL69097.1"/>
    </source>
</evidence>
<dbReference type="EMBL" id="CP113836">
    <property type="protein sequence ID" value="WAL69097.1"/>
    <property type="molecule type" value="Genomic_DNA"/>
</dbReference>
<dbReference type="InterPro" id="IPR011047">
    <property type="entry name" value="Quinoprotein_ADH-like_sf"/>
</dbReference>
<dbReference type="Proteomes" id="UP001163203">
    <property type="component" value="Chromosome"/>
</dbReference>
<organism evidence="1 2">
    <name type="scientific">Amycolatopsis cynarae</name>
    <dbReference type="NCBI Taxonomy" id="2995223"/>
    <lineage>
        <taxon>Bacteria</taxon>
        <taxon>Bacillati</taxon>
        <taxon>Actinomycetota</taxon>
        <taxon>Actinomycetes</taxon>
        <taxon>Pseudonocardiales</taxon>
        <taxon>Pseudonocardiaceae</taxon>
        <taxon>Amycolatopsis</taxon>
    </lineage>
</organism>
<gene>
    <name evidence="1" type="ORF">ORV05_15425</name>
</gene>
<protein>
    <submittedName>
        <fullName evidence="1">DUF6528 family protein</fullName>
    </submittedName>
</protein>
<keyword evidence="2" id="KW-1185">Reference proteome</keyword>
<dbReference type="RefSeq" id="WP_268759183.1">
    <property type="nucleotide sequence ID" value="NZ_CP113836.1"/>
</dbReference>
<name>A0ABY7BCX4_9PSEU</name>
<reference evidence="1" key="1">
    <citation type="submission" date="2022-11" db="EMBL/GenBank/DDBJ databases">
        <authorList>
            <person name="Mo P."/>
        </authorList>
    </citation>
    <scope>NUCLEOTIDE SEQUENCE</scope>
    <source>
        <strain evidence="1">HUAS 11-8</strain>
    </source>
</reference>